<dbReference type="STRING" id="1293.SH09_13380"/>
<name>A0A0D0SMW3_STAGA</name>
<dbReference type="EMBL" id="UHDK01000001">
    <property type="protein sequence ID" value="SUM34033.1"/>
    <property type="molecule type" value="Genomic_DNA"/>
</dbReference>
<reference evidence="1 4" key="2">
    <citation type="submission" date="2019-07" db="EMBL/GenBank/DDBJ databases">
        <title>Whole genome shotgun sequence of Staphylococcus gallinarum NBRC 109767.</title>
        <authorList>
            <person name="Hosoyama A."/>
            <person name="Uohara A."/>
            <person name="Ohji S."/>
            <person name="Ichikawa N."/>
        </authorList>
    </citation>
    <scope>NUCLEOTIDE SEQUENCE [LARGE SCALE GENOMIC DNA]</scope>
    <source>
        <strain evidence="1 4">NBRC 109767</strain>
    </source>
</reference>
<dbReference type="RefSeq" id="WP_042740121.1">
    <property type="nucleotide sequence ID" value="NZ_BKAX01000016.1"/>
</dbReference>
<proteinExistence type="predicted"/>
<keyword evidence="4" id="KW-1185">Reference proteome</keyword>
<dbReference type="Proteomes" id="UP000255277">
    <property type="component" value="Unassembled WGS sequence"/>
</dbReference>
<protein>
    <submittedName>
        <fullName evidence="2">Phage protein</fullName>
    </submittedName>
</protein>
<dbReference type="EMBL" id="BKAX01000016">
    <property type="protein sequence ID" value="GEQ07011.1"/>
    <property type="molecule type" value="Genomic_DNA"/>
</dbReference>
<dbReference type="AlphaFoldDB" id="A0A0D0SMW3"/>
<dbReference type="OrthoDB" id="2339726at2"/>
<organism evidence="2 3">
    <name type="scientific">Staphylococcus gallinarum</name>
    <dbReference type="NCBI Taxonomy" id="1293"/>
    <lineage>
        <taxon>Bacteria</taxon>
        <taxon>Bacillati</taxon>
        <taxon>Bacillota</taxon>
        <taxon>Bacilli</taxon>
        <taxon>Bacillales</taxon>
        <taxon>Staphylococcaceae</taxon>
        <taxon>Staphylococcus</taxon>
    </lineage>
</organism>
<evidence type="ECO:0000313" key="4">
    <source>
        <dbReference type="Proteomes" id="UP000321057"/>
    </source>
</evidence>
<sequence length="110" mass="12538">MRVDAMKDFVTFYNNNNDSPYPGMGGKDKVFESWGEIYEPSTKDVQLNSLETSTVNVTLIIRNAFPEYVPKEYHTFVVETGMYQGTEFNIKNVAPKDETTIKIVGSKIWA</sequence>
<evidence type="ECO:0000313" key="2">
    <source>
        <dbReference type="EMBL" id="SUM34033.1"/>
    </source>
</evidence>
<reference evidence="2 3" key="1">
    <citation type="submission" date="2018-06" db="EMBL/GenBank/DDBJ databases">
        <authorList>
            <consortium name="Pathogen Informatics"/>
            <person name="Doyle S."/>
        </authorList>
    </citation>
    <scope>NUCLEOTIDE SEQUENCE [LARGE SCALE GENOMIC DNA]</scope>
    <source>
        <strain evidence="2 3">NCTC12195</strain>
    </source>
</reference>
<evidence type="ECO:0000313" key="3">
    <source>
        <dbReference type="Proteomes" id="UP000255277"/>
    </source>
</evidence>
<gene>
    <name evidence="2" type="ORF">NCTC12195_03541</name>
    <name evidence="1" type="ORF">SGA02_28390</name>
</gene>
<accession>A0A0D0SMW3</accession>
<evidence type="ECO:0000313" key="1">
    <source>
        <dbReference type="EMBL" id="GEQ07011.1"/>
    </source>
</evidence>
<dbReference type="Proteomes" id="UP000321057">
    <property type="component" value="Unassembled WGS sequence"/>
</dbReference>